<dbReference type="Proteomes" id="UP000182306">
    <property type="component" value="Plasmid C"/>
</dbReference>
<keyword evidence="2" id="KW-1185">Reference proteome</keyword>
<name>A0A1L3LWS3_9HYPH</name>
<evidence type="ECO:0000313" key="2">
    <source>
        <dbReference type="Proteomes" id="UP000182306"/>
    </source>
</evidence>
<dbReference type="EMBL" id="CP013110">
    <property type="protein sequence ID" value="APG94528.1"/>
    <property type="molecule type" value="Genomic_DNA"/>
</dbReference>
<evidence type="ECO:0000313" key="1">
    <source>
        <dbReference type="EMBL" id="APG94528.1"/>
    </source>
</evidence>
<geneLocation type="plasmid" evidence="1 2">
    <name>C</name>
</geneLocation>
<dbReference type="KEGG" id="same:SAMCFNEI73_pC0812"/>
<accession>A0A1L3LWS3</accession>
<dbReference type="SUPFAM" id="SSF52266">
    <property type="entry name" value="SGNH hydrolase"/>
    <property type="match status" value="1"/>
</dbReference>
<dbReference type="RefSeq" id="WP_234782390.1">
    <property type="nucleotide sequence ID" value="NZ_CP013110.1"/>
</dbReference>
<dbReference type="AlphaFoldDB" id="A0A1L3LWS3"/>
<gene>
    <name evidence="1" type="ORF">SAMCFNEI73_pC0812</name>
</gene>
<evidence type="ECO:0008006" key="3">
    <source>
        <dbReference type="Google" id="ProtNLM"/>
    </source>
</evidence>
<proteinExistence type="predicted"/>
<reference evidence="1 2" key="1">
    <citation type="submission" date="2015-10" db="EMBL/GenBank/DDBJ databases">
        <title>Genomic differences between typical nodule nitrogen-fixing rhizobial strains and those coming from bean seeds.</title>
        <authorList>
            <person name="Peralta H."/>
            <person name="Aguilar-Vera A."/>
            <person name="Diaz R."/>
            <person name="Mora Y."/>
            <person name="Martinez-Batallar G."/>
            <person name="Salazar E."/>
            <person name="Vargas-Lagunas C."/>
            <person name="Encarnacion S."/>
            <person name="Girard L."/>
            <person name="Mora J."/>
        </authorList>
    </citation>
    <scope>NUCLEOTIDE SEQUENCE [LARGE SCALE GENOMIC DNA]</scope>
    <source>
        <strain evidence="1 2">CFNEI 73</strain>
        <plasmid evidence="1 2">C</plasmid>
    </source>
</reference>
<protein>
    <recommendedName>
        <fullName evidence="3">SGNH hydrolase-type esterase domain-containing protein</fullName>
    </recommendedName>
</protein>
<organism evidence="1 2">
    <name type="scientific">Sinorhizobium americanum</name>
    <dbReference type="NCBI Taxonomy" id="194963"/>
    <lineage>
        <taxon>Bacteria</taxon>
        <taxon>Pseudomonadati</taxon>
        <taxon>Pseudomonadota</taxon>
        <taxon>Alphaproteobacteria</taxon>
        <taxon>Hyphomicrobiales</taxon>
        <taxon>Rhizobiaceae</taxon>
        <taxon>Sinorhizobium/Ensifer group</taxon>
        <taxon>Sinorhizobium</taxon>
    </lineage>
</organism>
<keyword evidence="1" id="KW-0614">Plasmid</keyword>
<sequence>MKNLIALLVSVILAFGAGEAMLRMFTPFPIGTQSHRNIDAKYGYRLDPALGDVDEQGFRNLAGAYHGFQVAAVGDSMTYGNNVESANAWPAVFEAITGERTYNFGIGSYGIYTYHAIVVDALAAGAKGAIVAVYPANDFAIVFSACDIMDARSDFWLAEQKRLQLQALIGQSAGHSQCTKARSASLKTKLFENVAILSAYHYAIRDRAKSLYARFFAASDQELSEYYRFPDGCPPVSKRYVDEDARMADLSSPEVAAMLADFERFATDWADRGRGRVGLLVLPTKERVIYEYLRRRDQLATAEPGFIASVETQIALEEKIRQIADRLDLPHRSAAAATADALQEAILAGQRFYPDSDGHPFETGYKAFARTASALWDEMKAAASERRAISCDGVCPSTMLQKDGSDVDQHR</sequence>